<gene>
    <name evidence="2" type="ORF">GCM10011430_19330</name>
</gene>
<name>A0A8J3AWB4_9BURK</name>
<feature type="chain" id="PRO_5035265441" evidence="1">
    <location>
        <begin position="34"/>
        <end position="151"/>
    </location>
</feature>
<evidence type="ECO:0000313" key="3">
    <source>
        <dbReference type="Proteomes" id="UP000627205"/>
    </source>
</evidence>
<comment type="caution">
    <text evidence="2">The sequence shown here is derived from an EMBL/GenBank/DDBJ whole genome shotgun (WGS) entry which is preliminary data.</text>
</comment>
<reference evidence="2" key="2">
    <citation type="submission" date="2020-09" db="EMBL/GenBank/DDBJ databases">
        <authorList>
            <person name="Sun Q."/>
            <person name="Sedlacek I."/>
        </authorList>
    </citation>
    <scope>NUCLEOTIDE SEQUENCE</scope>
    <source>
        <strain evidence="2">CCM 7664</strain>
    </source>
</reference>
<accession>A0A8J3AWB4</accession>
<keyword evidence="1" id="KW-0732">Signal</keyword>
<proteinExistence type="predicted"/>
<evidence type="ECO:0000313" key="2">
    <source>
        <dbReference type="EMBL" id="GGI54759.1"/>
    </source>
</evidence>
<evidence type="ECO:0000256" key="1">
    <source>
        <dbReference type="SAM" id="SignalP"/>
    </source>
</evidence>
<dbReference type="AlphaFoldDB" id="A0A8J3AWB4"/>
<reference evidence="2" key="1">
    <citation type="journal article" date="2014" name="Int. J. Syst. Evol. Microbiol.">
        <title>Complete genome sequence of Corynebacterium casei LMG S-19264T (=DSM 44701T), isolated from a smear-ripened cheese.</title>
        <authorList>
            <consortium name="US DOE Joint Genome Institute (JGI-PGF)"/>
            <person name="Walter F."/>
            <person name="Albersmeier A."/>
            <person name="Kalinowski J."/>
            <person name="Ruckert C."/>
        </authorList>
    </citation>
    <scope>NUCLEOTIDE SEQUENCE</scope>
    <source>
        <strain evidence="2">CCM 7664</strain>
    </source>
</reference>
<dbReference type="Proteomes" id="UP000627205">
    <property type="component" value="Unassembled WGS sequence"/>
</dbReference>
<dbReference type="RefSeq" id="WP_188421044.1">
    <property type="nucleotide sequence ID" value="NZ_BMDP01000002.1"/>
</dbReference>
<sequence>MPKRRATLSRMNRIVKTALLWLLALALPVQGWAAATQISCAPTMHQPAQVSDSASHEMTHAQNHHVMHDDMSKTASTAADIQDDSSPTPAKLGVAKCSACAACHIGLTALPSFSDWPLPATDSMPVVIAPASPFVGHVPDGIKRPPRSALV</sequence>
<dbReference type="EMBL" id="BMDP01000002">
    <property type="protein sequence ID" value="GGI54759.1"/>
    <property type="molecule type" value="Genomic_DNA"/>
</dbReference>
<keyword evidence="3" id="KW-1185">Reference proteome</keyword>
<protein>
    <submittedName>
        <fullName evidence="2">Uncharacterized protein</fullName>
    </submittedName>
</protein>
<organism evidence="2 3">
    <name type="scientific">Oxalicibacterium solurbis</name>
    <dbReference type="NCBI Taxonomy" id="69280"/>
    <lineage>
        <taxon>Bacteria</taxon>
        <taxon>Pseudomonadati</taxon>
        <taxon>Pseudomonadota</taxon>
        <taxon>Betaproteobacteria</taxon>
        <taxon>Burkholderiales</taxon>
        <taxon>Oxalobacteraceae</taxon>
        <taxon>Oxalicibacterium</taxon>
    </lineage>
</organism>
<feature type="signal peptide" evidence="1">
    <location>
        <begin position="1"/>
        <end position="33"/>
    </location>
</feature>